<keyword evidence="15" id="KW-1185">Reference proteome</keyword>
<dbReference type="InterPro" id="IPR045315">
    <property type="entry name" value="Mtm1-like"/>
</dbReference>
<dbReference type="EMBL" id="AMQM01000355">
    <property type="status" value="NOT_ANNOTATED_CDS"/>
    <property type="molecule type" value="Genomic_DNA"/>
</dbReference>
<evidence type="ECO:0000256" key="7">
    <source>
        <dbReference type="ARBA" id="ARBA00022989"/>
    </source>
</evidence>
<evidence type="ECO:0000256" key="10">
    <source>
        <dbReference type="PROSITE-ProRule" id="PRU00282"/>
    </source>
</evidence>
<dbReference type="Pfam" id="PF00153">
    <property type="entry name" value="Mito_carr"/>
    <property type="match status" value="4"/>
</dbReference>
<name>T1FPP1_HELRO</name>
<evidence type="ECO:0000256" key="5">
    <source>
        <dbReference type="ARBA" id="ARBA00022737"/>
    </source>
</evidence>
<accession>T1FPP1</accession>
<dbReference type="PANTHER" id="PTHR45760">
    <property type="entry name" value="FI19922P1-RELATED"/>
    <property type="match status" value="1"/>
</dbReference>
<dbReference type="Gene3D" id="1.50.40.10">
    <property type="entry name" value="Mitochondrial carrier domain"/>
    <property type="match status" value="2"/>
</dbReference>
<feature type="repeat" description="Solcar" evidence="10">
    <location>
        <begin position="297"/>
        <end position="422"/>
    </location>
</feature>
<keyword evidence="9 10" id="KW-0472">Membrane</keyword>
<dbReference type="SUPFAM" id="SSF103506">
    <property type="entry name" value="Mitochondrial carrier"/>
    <property type="match status" value="1"/>
</dbReference>
<evidence type="ECO:0000313" key="14">
    <source>
        <dbReference type="EnsemblMetazoa" id="HelroP188137"/>
    </source>
</evidence>
<evidence type="ECO:0000256" key="1">
    <source>
        <dbReference type="ARBA" id="ARBA00004448"/>
    </source>
</evidence>
<feature type="transmembrane region" description="Helical" evidence="12">
    <location>
        <begin position="298"/>
        <end position="318"/>
    </location>
</feature>
<dbReference type="AlphaFoldDB" id="T1FPP1"/>
<proteinExistence type="inferred from homology"/>
<feature type="transmembrane region" description="Helical" evidence="12">
    <location>
        <begin position="166"/>
        <end position="187"/>
    </location>
</feature>
<reference evidence="13 15" key="2">
    <citation type="journal article" date="2013" name="Nature">
        <title>Insights into bilaterian evolution from three spiralian genomes.</title>
        <authorList>
            <person name="Simakov O."/>
            <person name="Marletaz F."/>
            <person name="Cho S.J."/>
            <person name="Edsinger-Gonzales E."/>
            <person name="Havlak P."/>
            <person name="Hellsten U."/>
            <person name="Kuo D.H."/>
            <person name="Larsson T."/>
            <person name="Lv J."/>
            <person name="Arendt D."/>
            <person name="Savage R."/>
            <person name="Osoegawa K."/>
            <person name="de Jong P."/>
            <person name="Grimwood J."/>
            <person name="Chapman J.A."/>
            <person name="Shapiro H."/>
            <person name="Aerts A."/>
            <person name="Otillar R.P."/>
            <person name="Terry A.Y."/>
            <person name="Boore J.L."/>
            <person name="Grigoriev I.V."/>
            <person name="Lindberg D.R."/>
            <person name="Seaver E.C."/>
            <person name="Weisblat D.A."/>
            <person name="Putnam N.H."/>
            <person name="Rokhsar D.S."/>
        </authorList>
    </citation>
    <scope>NUCLEOTIDE SEQUENCE</scope>
</reference>
<protein>
    <submittedName>
        <fullName evidence="13 14">Uncharacterized protein</fullName>
    </submittedName>
</protein>
<keyword evidence="6" id="KW-0999">Mitochondrion inner membrane</keyword>
<organism evidence="14 15">
    <name type="scientific">Helobdella robusta</name>
    <name type="common">Californian leech</name>
    <dbReference type="NCBI Taxonomy" id="6412"/>
    <lineage>
        <taxon>Eukaryota</taxon>
        <taxon>Metazoa</taxon>
        <taxon>Spiralia</taxon>
        <taxon>Lophotrochozoa</taxon>
        <taxon>Annelida</taxon>
        <taxon>Clitellata</taxon>
        <taxon>Hirudinea</taxon>
        <taxon>Rhynchobdellida</taxon>
        <taxon>Glossiphoniidae</taxon>
        <taxon>Helobdella</taxon>
    </lineage>
</organism>
<dbReference type="EMBL" id="KB095811">
    <property type="protein sequence ID" value="ESO13159.1"/>
    <property type="molecule type" value="Genomic_DNA"/>
</dbReference>
<feature type="repeat" description="Solcar" evidence="10">
    <location>
        <begin position="203"/>
        <end position="287"/>
    </location>
</feature>
<dbReference type="HOGENOM" id="CLU_015166_0_0_1"/>
<evidence type="ECO:0000313" key="15">
    <source>
        <dbReference type="Proteomes" id="UP000015101"/>
    </source>
</evidence>
<evidence type="ECO:0000256" key="2">
    <source>
        <dbReference type="ARBA" id="ARBA00006375"/>
    </source>
</evidence>
<dbReference type="RefSeq" id="XP_009009879.1">
    <property type="nucleotide sequence ID" value="XM_009011631.1"/>
</dbReference>
<dbReference type="GO" id="GO:0005739">
    <property type="term" value="C:mitochondrion"/>
    <property type="evidence" value="ECO:0000318"/>
    <property type="project" value="GO_Central"/>
</dbReference>
<dbReference type="CTD" id="20210788"/>
<dbReference type="PANTHER" id="PTHR45760:SF2">
    <property type="entry name" value="FI19922P1-RELATED"/>
    <property type="match status" value="1"/>
</dbReference>
<dbReference type="GO" id="GO:0005743">
    <property type="term" value="C:mitochondrial inner membrane"/>
    <property type="evidence" value="ECO:0007669"/>
    <property type="project" value="UniProtKB-SubCell"/>
</dbReference>
<comment type="subcellular location">
    <subcellularLocation>
        <location evidence="1">Mitochondrion inner membrane</location>
        <topology evidence="1">Multi-pass membrane protein</topology>
    </subcellularLocation>
</comment>
<dbReference type="FunCoup" id="T1FPP1">
    <property type="interactions" value="1561"/>
</dbReference>
<dbReference type="PROSITE" id="PS50920">
    <property type="entry name" value="SOLCAR"/>
    <property type="match status" value="3"/>
</dbReference>
<dbReference type="OrthoDB" id="1747031at2759"/>
<dbReference type="eggNOG" id="KOG0761">
    <property type="taxonomic scope" value="Eukaryota"/>
</dbReference>
<evidence type="ECO:0000256" key="8">
    <source>
        <dbReference type="ARBA" id="ARBA00023128"/>
    </source>
</evidence>
<dbReference type="GO" id="GO:0170036">
    <property type="term" value="P:import into the mitochondrion"/>
    <property type="evidence" value="ECO:0000318"/>
    <property type="project" value="GO_Central"/>
</dbReference>
<evidence type="ECO:0000313" key="13">
    <source>
        <dbReference type="EMBL" id="ESO13159.1"/>
    </source>
</evidence>
<evidence type="ECO:0000256" key="12">
    <source>
        <dbReference type="SAM" id="Phobius"/>
    </source>
</evidence>
<dbReference type="EnsemblMetazoa" id="HelroT188137">
    <property type="protein sequence ID" value="HelroP188137"/>
    <property type="gene ID" value="HelroG188137"/>
</dbReference>
<keyword evidence="3 11" id="KW-0813">Transport</keyword>
<reference evidence="15" key="1">
    <citation type="submission" date="2012-12" db="EMBL/GenBank/DDBJ databases">
        <authorList>
            <person name="Hellsten U."/>
            <person name="Grimwood J."/>
            <person name="Chapman J.A."/>
            <person name="Shapiro H."/>
            <person name="Aerts A."/>
            <person name="Otillar R.P."/>
            <person name="Terry A.Y."/>
            <person name="Boore J.L."/>
            <person name="Simakov O."/>
            <person name="Marletaz F."/>
            <person name="Cho S.-J."/>
            <person name="Edsinger-Gonzales E."/>
            <person name="Havlak P."/>
            <person name="Kuo D.-H."/>
            <person name="Larsson T."/>
            <person name="Lv J."/>
            <person name="Arendt D."/>
            <person name="Savage R."/>
            <person name="Osoegawa K."/>
            <person name="de Jong P."/>
            <person name="Lindberg D.R."/>
            <person name="Seaver E.C."/>
            <person name="Weisblat D.A."/>
            <person name="Putnam N.H."/>
            <person name="Grigoriev I.V."/>
            <person name="Rokhsar D.S."/>
        </authorList>
    </citation>
    <scope>NUCLEOTIDE SEQUENCE</scope>
</reference>
<feature type="repeat" description="Solcar" evidence="10">
    <location>
        <begin position="41"/>
        <end position="194"/>
    </location>
</feature>
<evidence type="ECO:0000256" key="3">
    <source>
        <dbReference type="ARBA" id="ARBA00022448"/>
    </source>
</evidence>
<dbReference type="InterPro" id="IPR023395">
    <property type="entry name" value="MCP_dom_sf"/>
</dbReference>
<gene>
    <name evidence="14" type="primary">20210788</name>
    <name evidence="13" type="ORF">HELRODRAFT_188137</name>
</gene>
<evidence type="ECO:0000256" key="4">
    <source>
        <dbReference type="ARBA" id="ARBA00022692"/>
    </source>
</evidence>
<keyword evidence="4 10" id="KW-0812">Transmembrane</keyword>
<dbReference type="InterPro" id="IPR018108">
    <property type="entry name" value="MCP_transmembrane"/>
</dbReference>
<reference evidence="14" key="3">
    <citation type="submission" date="2015-06" db="UniProtKB">
        <authorList>
            <consortium name="EnsemblMetazoa"/>
        </authorList>
    </citation>
    <scope>IDENTIFICATION</scope>
</reference>
<dbReference type="KEGG" id="hro:HELRODRAFT_188137"/>
<evidence type="ECO:0000256" key="6">
    <source>
        <dbReference type="ARBA" id="ARBA00022792"/>
    </source>
</evidence>
<sequence>MSENHRLEPKYFSRIFANLQYLKNNNASIRDSLRNDSERNLTFYQKSFSSLAGSTLTALAVTPLDVVKIRLQAQHKILDPHHYHHHPDHSIYLYRNGLMDFLCECNHCRENPRTYPRSIVYRSITSSTSTSSLPSSLSSSFSSQMKFSGTRDAFLKIVQLEGITSLWSGLGPTLVLSLPLTICYFPLYDMVKYRMGYDEQDPKTAYIPPLAGSLCRALMVTLFNPLELFRTKLQSKKLTYPEMAQAIKITFSHSGFGFVFSGLAASLLRDVPFSAIYWYGYERIKAERVRRNGGQRPLLTDCFVAGAISGSIAAILTLPFDVIKTHRQIELGTTTTATATAAAAMATSTAATTTTASINSSRSNSIRANRKRWKVPSTMKMIERLYREKGIKGLFAGSVPRLVKVAPACAIMIGTYEGIKTFFIKYNIVSQRGEGLT</sequence>
<dbReference type="InParanoid" id="T1FPP1"/>
<comment type="similarity">
    <text evidence="2 11">Belongs to the mitochondrial carrier (TC 2.A.29) family.</text>
</comment>
<keyword evidence="5" id="KW-0677">Repeat</keyword>
<dbReference type="OMA" id="FVSPIEM"/>
<keyword evidence="8" id="KW-0496">Mitochondrion</keyword>
<evidence type="ECO:0000256" key="9">
    <source>
        <dbReference type="ARBA" id="ARBA00023136"/>
    </source>
</evidence>
<dbReference type="GeneID" id="20210788"/>
<dbReference type="Proteomes" id="UP000015101">
    <property type="component" value="Unassembled WGS sequence"/>
</dbReference>
<evidence type="ECO:0000256" key="11">
    <source>
        <dbReference type="RuleBase" id="RU000488"/>
    </source>
</evidence>
<keyword evidence="7 12" id="KW-1133">Transmembrane helix</keyword>
<dbReference type="STRING" id="6412.T1FPP1"/>